<keyword evidence="3 7" id="KW-0472">Membrane</keyword>
<comment type="similarity">
    <text evidence="5">Belongs to the methyl-accepting chemotaxis (MCP) protein family.</text>
</comment>
<dbReference type="Pfam" id="PF00015">
    <property type="entry name" value="MCPsignal"/>
    <property type="match status" value="1"/>
</dbReference>
<dbReference type="SMART" id="SM00304">
    <property type="entry name" value="HAMP"/>
    <property type="match status" value="1"/>
</dbReference>
<evidence type="ECO:0000256" key="4">
    <source>
        <dbReference type="ARBA" id="ARBA00023224"/>
    </source>
</evidence>
<dbReference type="InterPro" id="IPR004089">
    <property type="entry name" value="MCPsignal_dom"/>
</dbReference>
<evidence type="ECO:0000256" key="7">
    <source>
        <dbReference type="SAM" id="Phobius"/>
    </source>
</evidence>
<dbReference type="SUPFAM" id="SSF58104">
    <property type="entry name" value="Methyl-accepting chemotaxis protein (MCP) signaling domain"/>
    <property type="match status" value="1"/>
</dbReference>
<accession>A0A917VZ96</accession>
<dbReference type="CDD" id="cd06225">
    <property type="entry name" value="HAMP"/>
    <property type="match status" value="1"/>
</dbReference>
<evidence type="ECO:0000259" key="8">
    <source>
        <dbReference type="PROSITE" id="PS50111"/>
    </source>
</evidence>
<keyword evidence="4 6" id="KW-0807">Transducer</keyword>
<feature type="transmembrane region" description="Helical" evidence="7">
    <location>
        <begin position="21"/>
        <end position="47"/>
    </location>
</feature>
<gene>
    <name evidence="10" type="primary">yvaQ</name>
    <name evidence="10" type="ORF">GCM10007968_10500</name>
</gene>
<dbReference type="GO" id="GO:0007165">
    <property type="term" value="P:signal transduction"/>
    <property type="evidence" value="ECO:0007669"/>
    <property type="project" value="UniProtKB-KW"/>
</dbReference>
<dbReference type="PANTHER" id="PTHR32089">
    <property type="entry name" value="METHYL-ACCEPTING CHEMOTAXIS PROTEIN MCPB"/>
    <property type="match status" value="1"/>
</dbReference>
<comment type="subcellular location">
    <subcellularLocation>
        <location evidence="1">Cell membrane</location>
    </subcellularLocation>
</comment>
<dbReference type="PROSITE" id="PS50111">
    <property type="entry name" value="CHEMOTAXIS_TRANSDUC_2"/>
    <property type="match status" value="1"/>
</dbReference>
<dbReference type="Proteomes" id="UP000654670">
    <property type="component" value="Unassembled WGS sequence"/>
</dbReference>
<dbReference type="InterPro" id="IPR003660">
    <property type="entry name" value="HAMP_dom"/>
</dbReference>
<keyword evidence="11" id="KW-1185">Reference proteome</keyword>
<sequence length="573" mass="63428">MDHERLENLRWRNLRIGQKYLVNLGVVLVLTFASVVASAALLILSLYKVDSAGAQGNRVVQITEIGSLFLSKDTRVVDYLLNPGDAAVSAYSQDQQKLTQAEKKIEPYMKTPEQVKIFSQIMRNDSMTYNNFQNEFVPAVLMQDMNKAKQLRSEQNKIQDNTMNLLQKLRASVVKQEQTAVENAQAQIKWAIGFLVSSLVLSIVLGGTVTFLIQRRLRQSFDHVVDMTERIASGDLRQSDEVISGRDELGLIAGSITKMKTNLLTMTESMAKLSETTKNNSNKLIHSAYKVSQSSKDVKHTMSELSAGIEGQAENTSRISDMTRDFMKDLAAEVSRAVSIYDLSLSAIEVTKKGKVSIDGSIKNMKIIDSSVQNCLAKMNHLEERMKNISKLIGLIEEIAGQTNLLALNASIESVRAGKDGKGFSVIAESIRRLSNQTSASAKEISGMMSGIRADSSEVNKALNISYEKVEKGSEQIDMTGRQFTQIDEQMQTIGEKMQIMSTRLRKVSEIGVNMRQSIEAIAAVSEESAASVGEVSLSMDGVNETMTSFRKDAELMGEAAQQLDKLIKRFKM</sequence>
<dbReference type="RefSeq" id="WP_188802024.1">
    <property type="nucleotide sequence ID" value="NZ_BMOK01000003.1"/>
</dbReference>
<keyword evidence="7" id="KW-0812">Transmembrane</keyword>
<dbReference type="AlphaFoldDB" id="A0A917VZ96"/>
<reference evidence="10" key="2">
    <citation type="submission" date="2020-09" db="EMBL/GenBank/DDBJ databases">
        <authorList>
            <person name="Sun Q."/>
            <person name="Ohkuma M."/>
        </authorList>
    </citation>
    <scope>NUCLEOTIDE SEQUENCE</scope>
    <source>
        <strain evidence="10">JCM 15325</strain>
    </source>
</reference>
<reference evidence="10" key="1">
    <citation type="journal article" date="2014" name="Int. J. Syst. Evol. Microbiol.">
        <title>Complete genome sequence of Corynebacterium casei LMG S-19264T (=DSM 44701T), isolated from a smear-ripened cheese.</title>
        <authorList>
            <consortium name="US DOE Joint Genome Institute (JGI-PGF)"/>
            <person name="Walter F."/>
            <person name="Albersmeier A."/>
            <person name="Kalinowski J."/>
            <person name="Ruckert C."/>
        </authorList>
    </citation>
    <scope>NUCLEOTIDE SEQUENCE</scope>
    <source>
        <strain evidence="10">JCM 15325</strain>
    </source>
</reference>
<comment type="caution">
    <text evidence="10">The sequence shown here is derived from an EMBL/GenBank/DDBJ whole genome shotgun (WGS) entry which is preliminary data.</text>
</comment>
<evidence type="ECO:0000256" key="3">
    <source>
        <dbReference type="ARBA" id="ARBA00023136"/>
    </source>
</evidence>
<name>A0A917VZ96_9BACL</name>
<evidence type="ECO:0000313" key="10">
    <source>
        <dbReference type="EMBL" id="GGL48207.1"/>
    </source>
</evidence>
<dbReference type="Gene3D" id="1.10.287.950">
    <property type="entry name" value="Methyl-accepting chemotaxis protein"/>
    <property type="match status" value="1"/>
</dbReference>
<keyword evidence="7" id="KW-1133">Transmembrane helix</keyword>
<dbReference type="SMART" id="SM00283">
    <property type="entry name" value="MA"/>
    <property type="match status" value="1"/>
</dbReference>
<feature type="domain" description="Methyl-accepting transducer" evidence="8">
    <location>
        <begin position="287"/>
        <end position="537"/>
    </location>
</feature>
<feature type="domain" description="HAMP" evidence="9">
    <location>
        <begin position="215"/>
        <end position="268"/>
    </location>
</feature>
<dbReference type="PROSITE" id="PS50885">
    <property type="entry name" value="HAMP"/>
    <property type="match status" value="1"/>
</dbReference>
<evidence type="ECO:0000259" key="9">
    <source>
        <dbReference type="PROSITE" id="PS50885"/>
    </source>
</evidence>
<evidence type="ECO:0000256" key="1">
    <source>
        <dbReference type="ARBA" id="ARBA00004236"/>
    </source>
</evidence>
<dbReference type="EMBL" id="BMOK01000003">
    <property type="protein sequence ID" value="GGL48207.1"/>
    <property type="molecule type" value="Genomic_DNA"/>
</dbReference>
<evidence type="ECO:0000256" key="2">
    <source>
        <dbReference type="ARBA" id="ARBA00022475"/>
    </source>
</evidence>
<dbReference type="Pfam" id="PF00672">
    <property type="entry name" value="HAMP"/>
    <property type="match status" value="1"/>
</dbReference>
<evidence type="ECO:0000256" key="6">
    <source>
        <dbReference type="PROSITE-ProRule" id="PRU00284"/>
    </source>
</evidence>
<dbReference type="PANTHER" id="PTHR32089:SF112">
    <property type="entry name" value="LYSOZYME-LIKE PROTEIN-RELATED"/>
    <property type="match status" value="1"/>
</dbReference>
<proteinExistence type="inferred from homology"/>
<keyword evidence="2" id="KW-1003">Cell membrane</keyword>
<evidence type="ECO:0000256" key="5">
    <source>
        <dbReference type="ARBA" id="ARBA00029447"/>
    </source>
</evidence>
<organism evidence="10 11">
    <name type="scientific">Sporolactobacillus putidus</name>
    <dbReference type="NCBI Taxonomy" id="492735"/>
    <lineage>
        <taxon>Bacteria</taxon>
        <taxon>Bacillati</taxon>
        <taxon>Bacillota</taxon>
        <taxon>Bacilli</taxon>
        <taxon>Bacillales</taxon>
        <taxon>Sporolactobacillaceae</taxon>
        <taxon>Sporolactobacillus</taxon>
    </lineage>
</organism>
<evidence type="ECO:0000313" key="11">
    <source>
        <dbReference type="Proteomes" id="UP000654670"/>
    </source>
</evidence>
<protein>
    <submittedName>
        <fullName evidence="10">Sensory transducer protein YvaQ</fullName>
    </submittedName>
</protein>
<feature type="transmembrane region" description="Helical" evidence="7">
    <location>
        <begin position="190"/>
        <end position="213"/>
    </location>
</feature>
<dbReference type="GO" id="GO:0005886">
    <property type="term" value="C:plasma membrane"/>
    <property type="evidence" value="ECO:0007669"/>
    <property type="project" value="UniProtKB-SubCell"/>
</dbReference>